<gene>
    <name evidence="2" type="ORF">GCM10009115_23190</name>
</gene>
<evidence type="ECO:0000259" key="1">
    <source>
        <dbReference type="PROSITE" id="PS51186"/>
    </source>
</evidence>
<dbReference type="Gene3D" id="3.40.630.30">
    <property type="match status" value="1"/>
</dbReference>
<dbReference type="Pfam" id="PF13302">
    <property type="entry name" value="Acetyltransf_3"/>
    <property type="match status" value="1"/>
</dbReference>
<organism evidence="2 3">
    <name type="scientific">Sphingopyxis soli</name>
    <dbReference type="NCBI Taxonomy" id="592051"/>
    <lineage>
        <taxon>Bacteria</taxon>
        <taxon>Pseudomonadati</taxon>
        <taxon>Pseudomonadota</taxon>
        <taxon>Alphaproteobacteria</taxon>
        <taxon>Sphingomonadales</taxon>
        <taxon>Sphingomonadaceae</taxon>
        <taxon>Sphingopyxis</taxon>
    </lineage>
</organism>
<evidence type="ECO:0000313" key="2">
    <source>
        <dbReference type="EMBL" id="GAA0865269.1"/>
    </source>
</evidence>
<protein>
    <submittedName>
        <fullName evidence="2">GNAT family N-acetyltransferase</fullName>
    </submittedName>
</protein>
<feature type="domain" description="N-acetyltransferase" evidence="1">
    <location>
        <begin position="11"/>
        <end position="165"/>
    </location>
</feature>
<evidence type="ECO:0000313" key="3">
    <source>
        <dbReference type="Proteomes" id="UP001500738"/>
    </source>
</evidence>
<reference evidence="3" key="1">
    <citation type="journal article" date="2019" name="Int. J. Syst. Evol. Microbiol.">
        <title>The Global Catalogue of Microorganisms (GCM) 10K type strain sequencing project: providing services to taxonomists for standard genome sequencing and annotation.</title>
        <authorList>
            <consortium name="The Broad Institute Genomics Platform"/>
            <consortium name="The Broad Institute Genome Sequencing Center for Infectious Disease"/>
            <person name="Wu L."/>
            <person name="Ma J."/>
        </authorList>
    </citation>
    <scope>NUCLEOTIDE SEQUENCE [LARGE SCALE GENOMIC DNA]</scope>
    <source>
        <strain evidence="3">JCM 15910</strain>
    </source>
</reference>
<proteinExistence type="predicted"/>
<dbReference type="PROSITE" id="PS51186">
    <property type="entry name" value="GNAT"/>
    <property type="match status" value="1"/>
</dbReference>
<accession>A0ABP3XI28</accession>
<comment type="caution">
    <text evidence="2">The sequence shown here is derived from an EMBL/GenBank/DDBJ whole genome shotgun (WGS) entry which is preliminary data.</text>
</comment>
<dbReference type="RefSeq" id="WP_215354146.1">
    <property type="nucleotide sequence ID" value="NZ_BAAAFE010000007.1"/>
</dbReference>
<sequence length="185" mass="20812">MPAPTLTTARLMLRQLREDDAAALFPVLSDPEVMVWWSSGPHRSLQETADYLVFNAAEGQGHICWAITAGDDVALGWVILIDRKPDVKEVGYILHRGQWGKGIAREAVARVVDYGFGELKLRRIFADTDPENPGSIGLLERLGFQREGRLRGEWETHIGVRDSLIFGLLRDEWRERAGSENTETT</sequence>
<dbReference type="InterPro" id="IPR016181">
    <property type="entry name" value="Acyl_CoA_acyltransferase"/>
</dbReference>
<dbReference type="EMBL" id="BAAAFE010000007">
    <property type="protein sequence ID" value="GAA0865269.1"/>
    <property type="molecule type" value="Genomic_DNA"/>
</dbReference>
<dbReference type="InterPro" id="IPR051531">
    <property type="entry name" value="N-acetyltransferase"/>
</dbReference>
<name>A0ABP3XI28_9SPHN</name>
<dbReference type="InterPro" id="IPR000182">
    <property type="entry name" value="GNAT_dom"/>
</dbReference>
<dbReference type="Proteomes" id="UP001500738">
    <property type="component" value="Unassembled WGS sequence"/>
</dbReference>
<dbReference type="PANTHER" id="PTHR43792">
    <property type="entry name" value="GNAT FAMILY, PUTATIVE (AFU_ORTHOLOGUE AFUA_3G00765)-RELATED-RELATED"/>
    <property type="match status" value="1"/>
</dbReference>
<dbReference type="SUPFAM" id="SSF55729">
    <property type="entry name" value="Acyl-CoA N-acyltransferases (Nat)"/>
    <property type="match status" value="1"/>
</dbReference>
<keyword evidence="3" id="KW-1185">Reference proteome</keyword>
<dbReference type="PANTHER" id="PTHR43792:SF1">
    <property type="entry name" value="N-ACETYLTRANSFERASE DOMAIN-CONTAINING PROTEIN"/>
    <property type="match status" value="1"/>
</dbReference>